<dbReference type="InterPro" id="IPR023214">
    <property type="entry name" value="HAD_sf"/>
</dbReference>
<dbReference type="EMBL" id="NXNG01000001">
    <property type="protein sequence ID" value="PWT27932.1"/>
    <property type="molecule type" value="Genomic_DNA"/>
</dbReference>
<name>A0A317G6J9_BUTFI</name>
<dbReference type="PROSITE" id="PS01228">
    <property type="entry name" value="COF_1"/>
    <property type="match status" value="1"/>
</dbReference>
<reference evidence="1 2" key="1">
    <citation type="submission" date="2017-09" db="EMBL/GenBank/DDBJ databases">
        <title>High-quality draft genome sequence of Butyrivibrio fibrisolvens INBov1, isolated from cow rumen.</title>
        <authorList>
            <person name="Rodriguez Hernaez J."/>
            <person name="Rivarola M."/>
            <person name="Paniego N."/>
            <person name="Cravero S."/>
            <person name="Ceron Cucchi M."/>
            <person name="Martinez M.C."/>
        </authorList>
    </citation>
    <scope>NUCLEOTIDE SEQUENCE [LARGE SCALE GENOMIC DNA]</scope>
    <source>
        <strain evidence="1 2">INBov1</strain>
    </source>
</reference>
<keyword evidence="2" id="KW-1185">Reference proteome</keyword>
<dbReference type="SFLD" id="SFLDG01140">
    <property type="entry name" value="C2.B:_Phosphomannomutase_and_P"/>
    <property type="match status" value="1"/>
</dbReference>
<dbReference type="CDD" id="cd07516">
    <property type="entry name" value="HAD_Pase"/>
    <property type="match status" value="1"/>
</dbReference>
<proteinExistence type="predicted"/>
<dbReference type="Pfam" id="PF08282">
    <property type="entry name" value="Hydrolase_3"/>
    <property type="match status" value="1"/>
</dbReference>
<dbReference type="Proteomes" id="UP000245488">
    <property type="component" value="Chromosome"/>
</dbReference>
<dbReference type="PANTHER" id="PTHR10000:SF8">
    <property type="entry name" value="HAD SUPERFAMILY HYDROLASE-LIKE, TYPE 3"/>
    <property type="match status" value="1"/>
</dbReference>
<dbReference type="NCBIfam" id="TIGR00099">
    <property type="entry name" value="Cof-subfamily"/>
    <property type="match status" value="1"/>
</dbReference>
<dbReference type="GO" id="GO:0005829">
    <property type="term" value="C:cytosol"/>
    <property type="evidence" value="ECO:0007669"/>
    <property type="project" value="TreeGrafter"/>
</dbReference>
<sequence>MILLKRLTKSAFKFIMLTMSKKIFFFDLDGTLLNSKKEITSKTMEALKRFTDAGNHFAISTGRAIDSALDVQKELGLFFPGTFLVGYNGGQIYDCDNKELVYRAQIPLDLVKKCFDLAKEHNIHIHTYNDDHILTPDDGECIDYYRRVIKTPYIVTDDVTKELEYGPSKCITIELHDHEKMERFREEVLKIAPDKLSVMYSNPYYLEIFPSEAGKGSAVVRLCDYLDIPIENSFAAGDEQNDISMIKAAGTGIAMLNATDMVKDNADVITESDNDHDGLAPFIEKAI</sequence>
<dbReference type="NCBIfam" id="TIGR01484">
    <property type="entry name" value="HAD-SF-IIB"/>
    <property type="match status" value="1"/>
</dbReference>
<gene>
    <name evidence="1" type="ORF">CPT75_12880</name>
</gene>
<evidence type="ECO:0008006" key="3">
    <source>
        <dbReference type="Google" id="ProtNLM"/>
    </source>
</evidence>
<accession>A0A317G6J9</accession>
<dbReference type="PANTHER" id="PTHR10000">
    <property type="entry name" value="PHOSPHOSERINE PHOSPHATASE"/>
    <property type="match status" value="1"/>
</dbReference>
<dbReference type="InterPro" id="IPR000150">
    <property type="entry name" value="Cof"/>
</dbReference>
<comment type="caution">
    <text evidence="1">The sequence shown here is derived from an EMBL/GenBank/DDBJ whole genome shotgun (WGS) entry which is preliminary data.</text>
</comment>
<organism evidence="1 2">
    <name type="scientific">Butyrivibrio fibrisolvens</name>
    <dbReference type="NCBI Taxonomy" id="831"/>
    <lineage>
        <taxon>Bacteria</taxon>
        <taxon>Bacillati</taxon>
        <taxon>Bacillota</taxon>
        <taxon>Clostridia</taxon>
        <taxon>Lachnospirales</taxon>
        <taxon>Lachnospiraceae</taxon>
        <taxon>Butyrivibrio</taxon>
    </lineage>
</organism>
<dbReference type="GO" id="GO:0000287">
    <property type="term" value="F:magnesium ion binding"/>
    <property type="evidence" value="ECO:0007669"/>
    <property type="project" value="TreeGrafter"/>
</dbReference>
<dbReference type="Gene3D" id="3.40.50.1000">
    <property type="entry name" value="HAD superfamily/HAD-like"/>
    <property type="match status" value="1"/>
</dbReference>
<dbReference type="SFLD" id="SFLDS00003">
    <property type="entry name" value="Haloacid_Dehalogenase"/>
    <property type="match status" value="1"/>
</dbReference>
<dbReference type="InterPro" id="IPR036412">
    <property type="entry name" value="HAD-like_sf"/>
</dbReference>
<protein>
    <recommendedName>
        <fullName evidence="3">Cof-type HAD-IIB family hydrolase</fullName>
    </recommendedName>
</protein>
<dbReference type="SUPFAM" id="SSF56784">
    <property type="entry name" value="HAD-like"/>
    <property type="match status" value="1"/>
</dbReference>
<evidence type="ECO:0000313" key="2">
    <source>
        <dbReference type="Proteomes" id="UP000245488"/>
    </source>
</evidence>
<dbReference type="AlphaFoldDB" id="A0A317G6J9"/>
<dbReference type="Gene3D" id="3.30.1240.10">
    <property type="match status" value="1"/>
</dbReference>
<dbReference type="InterPro" id="IPR006379">
    <property type="entry name" value="HAD-SF_hydro_IIB"/>
</dbReference>
<evidence type="ECO:0000313" key="1">
    <source>
        <dbReference type="EMBL" id="PWT27932.1"/>
    </source>
</evidence>
<dbReference type="GO" id="GO:0016791">
    <property type="term" value="F:phosphatase activity"/>
    <property type="evidence" value="ECO:0007669"/>
    <property type="project" value="UniProtKB-ARBA"/>
</dbReference>